<dbReference type="Gene3D" id="1.20.5.1930">
    <property type="match status" value="1"/>
</dbReference>
<dbReference type="CDD" id="cd16917">
    <property type="entry name" value="HATPase_UhpB-NarQ-NarX-like"/>
    <property type="match status" value="1"/>
</dbReference>
<evidence type="ECO:0000256" key="2">
    <source>
        <dbReference type="ARBA" id="ARBA00012438"/>
    </source>
</evidence>
<sequence length="401" mass="42335">MKFAIRLWSAAVDLLLDAVLGLTWFVLVTTLLATSLGTVPAAGVGVVLLIATTALARGVSAVERARASALLDMTIPTPHRRRTRVDGRWRPVAQAFTDLADPTTWRLLVHTLVSTVLGWGFLGIVLFGPWVVGAAADGDVPGLPQGTSGAVLASIVVVVAVVLWVWGAGTLDRYLAPVLLGRSRTVELEQRVDTLADARQGAVDAAAAERRRIERDLHDGVQPRLVTVAMKVGMARSRLDADPEAARALLDQAHREAKDSITELRQLARGIHPAVLTDRGLDAALSAVASRTPVETSVRVDLARRLSPELEAVLYFAVTEALTNVTKHADASRCQVVVEDVPGGVRAVVTDDGRGGADRGRHPGGGLSGMHDRVRSAGGTLRTDSPVGGPTIVTVEVPCAS</sequence>
<proteinExistence type="predicted"/>
<evidence type="ECO:0000259" key="12">
    <source>
        <dbReference type="Pfam" id="PF07730"/>
    </source>
</evidence>
<dbReference type="InterPro" id="IPR003594">
    <property type="entry name" value="HATPase_dom"/>
</dbReference>
<evidence type="ECO:0000256" key="4">
    <source>
        <dbReference type="ARBA" id="ARBA00022679"/>
    </source>
</evidence>
<dbReference type="AlphaFoldDB" id="A0A942YEF6"/>
<gene>
    <name evidence="14" type="ORF">KHB02_39125</name>
</gene>
<keyword evidence="3" id="KW-0597">Phosphoprotein</keyword>
<dbReference type="InterPro" id="IPR036890">
    <property type="entry name" value="HATPase_C_sf"/>
</dbReference>
<protein>
    <recommendedName>
        <fullName evidence="2">histidine kinase</fullName>
        <ecNumber evidence="2">2.7.13.3</ecNumber>
    </recommendedName>
</protein>
<feature type="region of interest" description="Disordered" evidence="9">
    <location>
        <begin position="348"/>
        <end position="370"/>
    </location>
</feature>
<feature type="transmembrane region" description="Helical" evidence="10">
    <location>
        <begin position="39"/>
        <end position="56"/>
    </location>
</feature>
<organism evidence="14">
    <name type="scientific">Neobacillus citreus</name>
    <dbReference type="NCBI Taxonomy" id="2833578"/>
    <lineage>
        <taxon>Bacteria</taxon>
        <taxon>Bacillati</taxon>
        <taxon>Bacillota</taxon>
        <taxon>Bacilli</taxon>
        <taxon>Bacillales</taxon>
        <taxon>Bacillaceae</taxon>
        <taxon>Neobacillus</taxon>
    </lineage>
</organism>
<dbReference type="InterPro" id="IPR050482">
    <property type="entry name" value="Sensor_HK_TwoCompSys"/>
</dbReference>
<dbReference type="PANTHER" id="PTHR24421:SF10">
    <property type="entry name" value="NITRATE_NITRITE SENSOR PROTEIN NARQ"/>
    <property type="match status" value="1"/>
</dbReference>
<dbReference type="EMBL" id="JAGYPE010000008">
    <property type="protein sequence ID" value="MBS4187389.1"/>
    <property type="molecule type" value="Genomic_DNA"/>
</dbReference>
<accession>A0A942YEF6</accession>
<evidence type="ECO:0000256" key="8">
    <source>
        <dbReference type="ARBA" id="ARBA00023012"/>
    </source>
</evidence>
<feature type="domain" description="Signal transduction histidine kinase subgroup 3 dimerisation and phosphoacceptor" evidence="12">
    <location>
        <begin position="209"/>
        <end position="276"/>
    </location>
</feature>
<dbReference type="SUPFAM" id="SSF55874">
    <property type="entry name" value="ATPase domain of HSP90 chaperone/DNA topoisomerase II/histidine kinase"/>
    <property type="match status" value="1"/>
</dbReference>
<evidence type="ECO:0000313" key="14">
    <source>
        <dbReference type="EMBL" id="MBS4187389.1"/>
    </source>
</evidence>
<dbReference type="InterPro" id="IPR011712">
    <property type="entry name" value="Sig_transdc_His_kin_sub3_dim/P"/>
</dbReference>
<comment type="caution">
    <text evidence="14">The sequence shown here is derived from an EMBL/GenBank/DDBJ whole genome shotgun (WGS) entry which is preliminary data.</text>
</comment>
<reference evidence="14" key="1">
    <citation type="submission" date="2021-05" db="EMBL/GenBank/DDBJ databases">
        <title>Novel Bacillus species.</title>
        <authorList>
            <person name="Liu G."/>
        </authorList>
    </citation>
    <scope>NUCLEOTIDE SEQUENCE</scope>
    <source>
        <strain evidence="14">FJAT-50051</strain>
    </source>
</reference>
<evidence type="ECO:0000256" key="3">
    <source>
        <dbReference type="ARBA" id="ARBA00022553"/>
    </source>
</evidence>
<evidence type="ECO:0000256" key="7">
    <source>
        <dbReference type="ARBA" id="ARBA00022840"/>
    </source>
</evidence>
<dbReference type="GO" id="GO:0000155">
    <property type="term" value="F:phosphorelay sensor kinase activity"/>
    <property type="evidence" value="ECO:0007669"/>
    <property type="project" value="InterPro"/>
</dbReference>
<keyword evidence="5" id="KW-0547">Nucleotide-binding</keyword>
<keyword evidence="10" id="KW-1133">Transmembrane helix</keyword>
<keyword evidence="10" id="KW-0812">Transmembrane</keyword>
<dbReference type="Pfam" id="PF13796">
    <property type="entry name" value="Sensor"/>
    <property type="match status" value="1"/>
</dbReference>
<keyword evidence="8" id="KW-0902">Two-component regulatory system</keyword>
<comment type="catalytic activity">
    <reaction evidence="1">
        <text>ATP + protein L-histidine = ADP + protein N-phospho-L-histidine.</text>
        <dbReference type="EC" id="2.7.13.3"/>
    </reaction>
</comment>
<evidence type="ECO:0000256" key="9">
    <source>
        <dbReference type="SAM" id="MobiDB-lite"/>
    </source>
</evidence>
<evidence type="ECO:0000256" key="6">
    <source>
        <dbReference type="ARBA" id="ARBA00022777"/>
    </source>
</evidence>
<feature type="domain" description="Histidine kinase/HSP90-like ATPase" evidence="11">
    <location>
        <begin position="313"/>
        <end position="399"/>
    </location>
</feature>
<feature type="transmembrane region" description="Helical" evidence="10">
    <location>
        <begin position="12"/>
        <end position="33"/>
    </location>
</feature>
<keyword evidence="4" id="KW-0808">Transferase</keyword>
<evidence type="ECO:0000259" key="13">
    <source>
        <dbReference type="Pfam" id="PF13796"/>
    </source>
</evidence>
<feature type="domain" description="Putative sensor" evidence="13">
    <location>
        <begin position="14"/>
        <end position="180"/>
    </location>
</feature>
<dbReference type="GO" id="GO:0016020">
    <property type="term" value="C:membrane"/>
    <property type="evidence" value="ECO:0007669"/>
    <property type="project" value="InterPro"/>
</dbReference>
<dbReference type="Pfam" id="PF02518">
    <property type="entry name" value="HATPase_c"/>
    <property type="match status" value="1"/>
</dbReference>
<dbReference type="InterPro" id="IPR025828">
    <property type="entry name" value="Put_sensor_dom"/>
</dbReference>
<name>A0A942YEF6_9BACI</name>
<evidence type="ECO:0000256" key="10">
    <source>
        <dbReference type="SAM" id="Phobius"/>
    </source>
</evidence>
<evidence type="ECO:0000256" key="5">
    <source>
        <dbReference type="ARBA" id="ARBA00022741"/>
    </source>
</evidence>
<keyword evidence="6" id="KW-0418">Kinase</keyword>
<dbReference type="PANTHER" id="PTHR24421">
    <property type="entry name" value="NITRATE/NITRITE SENSOR PROTEIN NARX-RELATED"/>
    <property type="match status" value="1"/>
</dbReference>
<feature type="transmembrane region" description="Helical" evidence="10">
    <location>
        <begin position="147"/>
        <end position="166"/>
    </location>
</feature>
<feature type="transmembrane region" description="Helical" evidence="10">
    <location>
        <begin position="107"/>
        <end position="127"/>
    </location>
</feature>
<dbReference type="Gene3D" id="3.30.565.10">
    <property type="entry name" value="Histidine kinase-like ATPase, C-terminal domain"/>
    <property type="match status" value="1"/>
</dbReference>
<keyword evidence="10" id="KW-0472">Membrane</keyword>
<dbReference type="GO" id="GO:0046983">
    <property type="term" value="F:protein dimerization activity"/>
    <property type="evidence" value="ECO:0007669"/>
    <property type="project" value="InterPro"/>
</dbReference>
<dbReference type="Pfam" id="PF07730">
    <property type="entry name" value="HisKA_3"/>
    <property type="match status" value="1"/>
</dbReference>
<evidence type="ECO:0000256" key="1">
    <source>
        <dbReference type="ARBA" id="ARBA00000085"/>
    </source>
</evidence>
<feature type="compositionally biased region" description="Basic and acidic residues" evidence="9">
    <location>
        <begin position="349"/>
        <end position="361"/>
    </location>
</feature>
<dbReference type="EC" id="2.7.13.3" evidence="2"/>
<dbReference type="GO" id="GO:0005524">
    <property type="term" value="F:ATP binding"/>
    <property type="evidence" value="ECO:0007669"/>
    <property type="project" value="UniProtKB-KW"/>
</dbReference>
<evidence type="ECO:0000259" key="11">
    <source>
        <dbReference type="Pfam" id="PF02518"/>
    </source>
</evidence>
<keyword evidence="7" id="KW-0067">ATP-binding</keyword>